<evidence type="ECO:0000256" key="3">
    <source>
        <dbReference type="ARBA" id="ARBA00022989"/>
    </source>
</evidence>
<evidence type="ECO:0000313" key="8">
    <source>
        <dbReference type="Proteomes" id="UP000231259"/>
    </source>
</evidence>
<dbReference type="Proteomes" id="UP000231259">
    <property type="component" value="Unassembled WGS sequence"/>
</dbReference>
<dbReference type="Pfam" id="PF01794">
    <property type="entry name" value="Ferric_reduct"/>
    <property type="match status" value="1"/>
</dbReference>
<comment type="caution">
    <text evidence="7">The sequence shown here is derived from an EMBL/GenBank/DDBJ whole genome shotgun (WGS) entry which is preliminary data.</text>
</comment>
<reference evidence="7 8" key="1">
    <citation type="submission" date="2013-09" db="EMBL/GenBank/DDBJ databases">
        <title>Genome sequencing of Phaeobacter antarcticus sp. nov. SM1211.</title>
        <authorList>
            <person name="Zhang X.-Y."/>
            <person name="Liu C."/>
            <person name="Chen X.-L."/>
            <person name="Xie B.-B."/>
            <person name="Qin Q.-L."/>
            <person name="Rong J.-C."/>
            <person name="Zhang Y.-Z."/>
        </authorList>
    </citation>
    <scope>NUCLEOTIDE SEQUENCE [LARGE SCALE GENOMIC DNA]</scope>
    <source>
        <strain evidence="7 8">SM1211</strain>
    </source>
</reference>
<proteinExistence type="predicted"/>
<dbReference type="InterPro" id="IPR013130">
    <property type="entry name" value="Fe3_Rdtase_TM_dom"/>
</dbReference>
<feature type="transmembrane region" description="Helical" evidence="5">
    <location>
        <begin position="31"/>
        <end position="50"/>
    </location>
</feature>
<name>A0A2G8RLB9_9RHOB</name>
<dbReference type="EMBL" id="AWWI01000017">
    <property type="protein sequence ID" value="PIL22008.1"/>
    <property type="molecule type" value="Genomic_DNA"/>
</dbReference>
<dbReference type="GO" id="GO:0016020">
    <property type="term" value="C:membrane"/>
    <property type="evidence" value="ECO:0007669"/>
    <property type="project" value="UniProtKB-SubCell"/>
</dbReference>
<keyword evidence="2 5" id="KW-0812">Transmembrane</keyword>
<keyword evidence="4 5" id="KW-0472">Membrane</keyword>
<feature type="transmembrane region" description="Helical" evidence="5">
    <location>
        <begin position="168"/>
        <end position="192"/>
    </location>
</feature>
<protein>
    <recommendedName>
        <fullName evidence="6">Ferric oxidoreductase domain-containing protein</fullName>
    </recommendedName>
</protein>
<evidence type="ECO:0000313" key="7">
    <source>
        <dbReference type="EMBL" id="PIL22008.1"/>
    </source>
</evidence>
<dbReference type="AlphaFoldDB" id="A0A2G8RLB9"/>
<feature type="transmembrane region" description="Helical" evidence="5">
    <location>
        <begin position="111"/>
        <end position="130"/>
    </location>
</feature>
<accession>A0A2G8RLB9</accession>
<gene>
    <name evidence="7" type="ORF">P775_01540</name>
</gene>
<dbReference type="OrthoDB" id="7917288at2"/>
<evidence type="ECO:0000256" key="2">
    <source>
        <dbReference type="ARBA" id="ARBA00022692"/>
    </source>
</evidence>
<sequence>MRGAVLWGTLGTLGLIPVLLAANSPLLGYRGVAYIIGGFAGIICLSILLVQPLLPAGYLPGVTAATGRWLHRWTGTAIVSCVTLHVGGLYITSPPDTLDALFLVSPTPFSVYGVIALWALLITALLVALRRRLPVGLRVWRLLHNALALVAVLATVIHAVQIDGAMEPLSKTILCGAVMLTTLLAFIDLRVIRPLLARRRRSA</sequence>
<keyword evidence="8" id="KW-1185">Reference proteome</keyword>
<organism evidence="7 8">
    <name type="scientific">Puniceibacterium antarcticum</name>
    <dbReference type="NCBI Taxonomy" id="1206336"/>
    <lineage>
        <taxon>Bacteria</taxon>
        <taxon>Pseudomonadati</taxon>
        <taxon>Pseudomonadota</taxon>
        <taxon>Alphaproteobacteria</taxon>
        <taxon>Rhodobacterales</taxon>
        <taxon>Paracoccaceae</taxon>
        <taxon>Puniceibacterium</taxon>
    </lineage>
</organism>
<evidence type="ECO:0000256" key="1">
    <source>
        <dbReference type="ARBA" id="ARBA00004141"/>
    </source>
</evidence>
<evidence type="ECO:0000256" key="5">
    <source>
        <dbReference type="SAM" id="Phobius"/>
    </source>
</evidence>
<feature type="transmembrane region" description="Helical" evidence="5">
    <location>
        <begin position="142"/>
        <end position="162"/>
    </location>
</feature>
<evidence type="ECO:0000256" key="4">
    <source>
        <dbReference type="ARBA" id="ARBA00023136"/>
    </source>
</evidence>
<comment type="subcellular location">
    <subcellularLocation>
        <location evidence="1">Membrane</location>
        <topology evidence="1">Multi-pass membrane protein</topology>
    </subcellularLocation>
</comment>
<keyword evidence="3 5" id="KW-1133">Transmembrane helix</keyword>
<evidence type="ECO:0000259" key="6">
    <source>
        <dbReference type="Pfam" id="PF01794"/>
    </source>
</evidence>
<feature type="transmembrane region" description="Helical" evidence="5">
    <location>
        <begin position="70"/>
        <end position="91"/>
    </location>
</feature>
<feature type="domain" description="Ferric oxidoreductase" evidence="6">
    <location>
        <begin position="38"/>
        <end position="154"/>
    </location>
</feature>